<accession>A0A0E9WSV2</accession>
<dbReference type="AlphaFoldDB" id="A0A0E9WSV2"/>
<proteinExistence type="predicted"/>
<evidence type="ECO:0000313" key="1">
    <source>
        <dbReference type="EMBL" id="JAH93336.1"/>
    </source>
</evidence>
<organism evidence="1">
    <name type="scientific">Anguilla anguilla</name>
    <name type="common">European freshwater eel</name>
    <name type="synonym">Muraena anguilla</name>
    <dbReference type="NCBI Taxonomy" id="7936"/>
    <lineage>
        <taxon>Eukaryota</taxon>
        <taxon>Metazoa</taxon>
        <taxon>Chordata</taxon>
        <taxon>Craniata</taxon>
        <taxon>Vertebrata</taxon>
        <taxon>Euteleostomi</taxon>
        <taxon>Actinopterygii</taxon>
        <taxon>Neopterygii</taxon>
        <taxon>Teleostei</taxon>
        <taxon>Anguilliformes</taxon>
        <taxon>Anguillidae</taxon>
        <taxon>Anguilla</taxon>
    </lineage>
</organism>
<reference evidence="1" key="2">
    <citation type="journal article" date="2015" name="Fish Shellfish Immunol.">
        <title>Early steps in the European eel (Anguilla anguilla)-Vibrio vulnificus interaction in the gills: Role of the RtxA13 toxin.</title>
        <authorList>
            <person name="Callol A."/>
            <person name="Pajuelo D."/>
            <person name="Ebbesson L."/>
            <person name="Teles M."/>
            <person name="MacKenzie S."/>
            <person name="Amaro C."/>
        </authorList>
    </citation>
    <scope>NUCLEOTIDE SEQUENCE</scope>
</reference>
<reference evidence="1" key="1">
    <citation type="submission" date="2014-11" db="EMBL/GenBank/DDBJ databases">
        <authorList>
            <person name="Amaro Gonzalez C."/>
        </authorList>
    </citation>
    <scope>NUCLEOTIDE SEQUENCE</scope>
</reference>
<dbReference type="EMBL" id="GBXM01015241">
    <property type="protein sequence ID" value="JAH93336.1"/>
    <property type="molecule type" value="Transcribed_RNA"/>
</dbReference>
<protein>
    <submittedName>
        <fullName evidence="1">Uncharacterized protein</fullName>
    </submittedName>
</protein>
<sequence>MASCKWASYFSTLLTSFPKQITFSLNNSGNVPVGHCGLHEQRDLRIKKSAGAS</sequence>
<name>A0A0E9WSV2_ANGAN</name>